<dbReference type="Proteomes" id="UP000245252">
    <property type="component" value="Unassembled WGS sequence"/>
</dbReference>
<gene>
    <name evidence="4" type="ORF">DEM27_09550</name>
</gene>
<organism evidence="4 5">
    <name type="scientific">Metarhizobium album</name>
    <dbReference type="NCBI Taxonomy" id="2182425"/>
    <lineage>
        <taxon>Bacteria</taxon>
        <taxon>Pseudomonadati</taxon>
        <taxon>Pseudomonadota</taxon>
        <taxon>Alphaproteobacteria</taxon>
        <taxon>Hyphomicrobiales</taxon>
        <taxon>Rhizobiaceae</taxon>
        <taxon>Metarhizobium</taxon>
    </lineage>
</organism>
<evidence type="ECO:0000256" key="1">
    <source>
        <dbReference type="SAM" id="Phobius"/>
    </source>
</evidence>
<reference evidence="4 5" key="1">
    <citation type="submission" date="2018-05" db="EMBL/GenBank/DDBJ databases">
        <title>The draft genome of strain NS-104.</title>
        <authorList>
            <person name="Hang P."/>
            <person name="Jiang J."/>
        </authorList>
    </citation>
    <scope>NUCLEOTIDE SEQUENCE [LARGE SCALE GENOMIC DNA]</scope>
    <source>
        <strain evidence="4 5">NS-104</strain>
    </source>
</reference>
<evidence type="ECO:0000259" key="2">
    <source>
        <dbReference type="Pfam" id="PF09977"/>
    </source>
</evidence>
<feature type="domain" description="DUF2134" evidence="2">
    <location>
        <begin position="71"/>
        <end position="170"/>
    </location>
</feature>
<dbReference type="Pfam" id="PF09977">
    <property type="entry name" value="Tad_C"/>
    <property type="match status" value="1"/>
</dbReference>
<proteinExistence type="predicted"/>
<accession>A0A2U2DTH3</accession>
<dbReference type="RefSeq" id="WP_109457982.1">
    <property type="nucleotide sequence ID" value="NZ_QFBC01000003.1"/>
</dbReference>
<keyword evidence="1" id="KW-0812">Transmembrane</keyword>
<dbReference type="InterPro" id="IPR028087">
    <property type="entry name" value="Tad_N"/>
</dbReference>
<protein>
    <recommendedName>
        <fullName evidence="6">DUF2134 domain-containing protein</fullName>
    </recommendedName>
</protein>
<evidence type="ECO:0000313" key="5">
    <source>
        <dbReference type="Proteomes" id="UP000245252"/>
    </source>
</evidence>
<dbReference type="EMBL" id="QFBC01000003">
    <property type="protein sequence ID" value="PWE56606.1"/>
    <property type="molecule type" value="Genomic_DNA"/>
</dbReference>
<feature type="transmembrane region" description="Helical" evidence="1">
    <location>
        <begin position="21"/>
        <end position="43"/>
    </location>
</feature>
<dbReference type="Pfam" id="PF13400">
    <property type="entry name" value="Tad"/>
    <property type="match status" value="1"/>
</dbReference>
<feature type="domain" description="Putative Flp pilus-assembly TadG-like N-terminal" evidence="3">
    <location>
        <begin position="17"/>
        <end position="63"/>
    </location>
</feature>
<keyword evidence="1" id="KW-1133">Transmembrane helix</keyword>
<evidence type="ECO:0000259" key="3">
    <source>
        <dbReference type="Pfam" id="PF13400"/>
    </source>
</evidence>
<name>A0A2U2DTH3_9HYPH</name>
<keyword evidence="1" id="KW-0472">Membrane</keyword>
<dbReference type="AlphaFoldDB" id="A0A2U2DTH3"/>
<sequence>MRLQIALLRRWLHDRSGNIALSSALVAPLVIMMLGLGVDYGALTLQKRQAQGLADIAAIVAASRLDQAEANLAEHFRTNGINLVVRSSRGLIKPDGTVLASDEAIYPDYRGIAAVERGRYSADPDLPVEQRFVAGNAPFDAARVRIEERGEVYFAGIFSASPVVSASGIAATQKYAAFTIGSRLASINDGLLNDLLGGLLGAKLTLSLMDYKALAKLDISALSFVDALAVNLGLQALSYDDVLQQDISYGQFLAALGKASGVTPSVATILKGAEQAVGKTSARLKLSQILDLHAIGGNPVGSHQNLSVKANLLQLLNAGAVAAGGGKQVAIDLAGKLPGLASVSLTVAIGEPPVGTPSIKVGDPGSIVRTAQTRLLFDASVDGLALLAGLKLHLPIYVEIAHAEARLADIRCLGGLDTNANVTVDAVPGVLELAIGAVDTSAFANFSDKPRVTPARILSSAVLKVTGMAHVNATNIKPTRLTFTPADIAANKIRSVSTKDALTSTVSSLLGNLTLDIDLLGLPLGTPKAVQTALANTLAGVTAPLDDLLYNTLLILGVKIGEADVSISDVRCRNAVLVQ</sequence>
<dbReference type="InterPro" id="IPR018705">
    <property type="entry name" value="DUF2134_membrane"/>
</dbReference>
<keyword evidence="5" id="KW-1185">Reference proteome</keyword>
<comment type="caution">
    <text evidence="4">The sequence shown here is derived from an EMBL/GenBank/DDBJ whole genome shotgun (WGS) entry which is preliminary data.</text>
</comment>
<evidence type="ECO:0000313" key="4">
    <source>
        <dbReference type="EMBL" id="PWE56606.1"/>
    </source>
</evidence>
<dbReference type="OrthoDB" id="7630116at2"/>
<evidence type="ECO:0008006" key="6">
    <source>
        <dbReference type="Google" id="ProtNLM"/>
    </source>
</evidence>